<evidence type="ECO:0000313" key="2">
    <source>
        <dbReference type="Proteomes" id="UP000184012"/>
    </source>
</evidence>
<sequence>MLGTGTCICSTPVKVIKNFDQLLGWSFLDFAYYGNPCYNKIMKIKKNELLDPVLVEKFNENFNKYHQRYRLKSVLAKENGEYKANCIYSAVVWIREVVKELNRLYNKKKERNLSELLVLFGLIDILVEATDQIYRVLYNTTNNKDDGTMSCFKDLPDIYKGLSDYKYFKELRAFFSAHPININTLSDENYSKRYADIPLPWGGIASCFYKEGVRGDYDIRLWTPTRDDKDTIHCVLRENELFEFAQKRYLLLNDYIDRVKKIANKKHENN</sequence>
<name>A0AB74EUJ2_9FIRM</name>
<proteinExistence type="predicted"/>
<protein>
    <submittedName>
        <fullName evidence="1">Uncharacterized protein</fullName>
    </submittedName>
</protein>
<accession>A0AB74EUJ2</accession>
<dbReference type="AlphaFoldDB" id="A0AB74EUJ2"/>
<evidence type="ECO:0000313" key="1">
    <source>
        <dbReference type="EMBL" id="SHK93256.1"/>
    </source>
</evidence>
<comment type="caution">
    <text evidence="1">The sequence shown here is derived from an EMBL/GenBank/DDBJ whole genome shotgun (WGS) entry which is preliminary data.</text>
</comment>
<dbReference type="EMBL" id="FRBP01000001">
    <property type="protein sequence ID" value="SHK93256.1"/>
    <property type="molecule type" value="Genomic_DNA"/>
</dbReference>
<reference evidence="1 2" key="1">
    <citation type="submission" date="2016-11" db="EMBL/GenBank/DDBJ databases">
        <authorList>
            <person name="Varghese N."/>
            <person name="Submissions S."/>
        </authorList>
    </citation>
    <scope>NUCLEOTIDE SEQUENCE [LARGE SCALE GENOMIC DNA]</scope>
    <source>
        <strain evidence="1 2">FD</strain>
    </source>
</reference>
<organism evidence="1 2">
    <name type="scientific">Eubacterium callanderi</name>
    <dbReference type="NCBI Taxonomy" id="53442"/>
    <lineage>
        <taxon>Bacteria</taxon>
        <taxon>Bacillati</taxon>
        <taxon>Bacillota</taxon>
        <taxon>Clostridia</taxon>
        <taxon>Eubacteriales</taxon>
        <taxon>Eubacteriaceae</taxon>
        <taxon>Eubacterium</taxon>
    </lineage>
</organism>
<dbReference type="Proteomes" id="UP000184012">
    <property type="component" value="Unassembled WGS sequence"/>
</dbReference>
<gene>
    <name evidence="1" type="ORF">SAMN04515649_101297</name>
</gene>